<evidence type="ECO:0000313" key="5">
    <source>
        <dbReference type="Proteomes" id="UP000481153"/>
    </source>
</evidence>
<feature type="transmembrane region" description="Helical" evidence="2">
    <location>
        <begin position="142"/>
        <end position="163"/>
    </location>
</feature>
<evidence type="ECO:0000256" key="2">
    <source>
        <dbReference type="SAM" id="Phobius"/>
    </source>
</evidence>
<dbReference type="AlphaFoldDB" id="A0A6G0X2K9"/>
<dbReference type="GO" id="GO:0005524">
    <property type="term" value="F:ATP binding"/>
    <property type="evidence" value="ECO:0007669"/>
    <property type="project" value="InterPro"/>
</dbReference>
<evidence type="ECO:0000259" key="3">
    <source>
        <dbReference type="PROSITE" id="PS50011"/>
    </source>
</evidence>
<dbReference type="InterPro" id="IPR001245">
    <property type="entry name" value="Ser-Thr/Tyr_kinase_cat_dom"/>
</dbReference>
<dbReference type="PROSITE" id="PS00108">
    <property type="entry name" value="PROTEIN_KINASE_ST"/>
    <property type="match status" value="1"/>
</dbReference>
<accession>A0A6G0X2K9</accession>
<dbReference type="Pfam" id="PF07714">
    <property type="entry name" value="PK_Tyr_Ser-Thr"/>
    <property type="match status" value="1"/>
</dbReference>
<proteinExistence type="predicted"/>
<dbReference type="InterPro" id="IPR008271">
    <property type="entry name" value="Ser/Thr_kinase_AS"/>
</dbReference>
<dbReference type="InterPro" id="IPR011009">
    <property type="entry name" value="Kinase-like_dom_sf"/>
</dbReference>
<keyword evidence="5" id="KW-1185">Reference proteome</keyword>
<evidence type="ECO:0000256" key="1">
    <source>
        <dbReference type="SAM" id="MobiDB-lite"/>
    </source>
</evidence>
<name>A0A6G0X2K9_9STRA</name>
<dbReference type="Gene3D" id="1.10.510.10">
    <property type="entry name" value="Transferase(Phosphotransferase) domain 1"/>
    <property type="match status" value="1"/>
</dbReference>
<dbReference type="SMART" id="SM00220">
    <property type="entry name" value="S_TKc"/>
    <property type="match status" value="1"/>
</dbReference>
<sequence>MKTTVDSILSTKYYDGCPNATVELLRKFQIDTAKREAECANQSCYMLFYTVASWLSSTEWICPVKDIATNSIVAPKNINCTNVFPAFTVTPGPTYTFSPSTTATPSTGSPSSTGSNLATSSPGSSSSNTTTSSSGGSDGSSAIIIVVVVAVVVVILIGLFVVWRIKRSKQHSTNQTTNGGTNFHVLGETTKQTTSVLTSRDDALEMLALWNIPPSEIVLEERLAEGAFGEVWRATYRGENVAVKTLLKHKSSRSDLEIFIEEIKLMAKMECPAIVQFIGVSYHRVIDLKLVTEFMGGGDLRTFLQVTLVGSFPMRYLLQVALRIADALVYLHVMDPKVIHRDLKSRNVLMDPEKGAKVTDFGVSREAMDQETLTQGVGTYRWMAPEVLTDGHYSTSADIYSFGIVLSELTTHQLPYADMTNANGHPLSDTAIIAQVMRGDLQPTFRHEPRFVQLNAFAKKCLDITPSKRPTAMEAAYFLRLELRAVDA</sequence>
<reference evidence="4 5" key="1">
    <citation type="submission" date="2019-07" db="EMBL/GenBank/DDBJ databases">
        <title>Genomics analysis of Aphanomyces spp. identifies a new class of oomycete effector associated with host adaptation.</title>
        <authorList>
            <person name="Gaulin E."/>
        </authorList>
    </citation>
    <scope>NUCLEOTIDE SEQUENCE [LARGE SCALE GENOMIC DNA]</scope>
    <source>
        <strain evidence="4 5">ATCC 201684</strain>
    </source>
</reference>
<dbReference type="Proteomes" id="UP000481153">
    <property type="component" value="Unassembled WGS sequence"/>
</dbReference>
<dbReference type="Gene3D" id="3.30.200.20">
    <property type="entry name" value="Phosphorylase Kinase, domain 1"/>
    <property type="match status" value="1"/>
</dbReference>
<dbReference type="PRINTS" id="PR00109">
    <property type="entry name" value="TYRKINASE"/>
</dbReference>
<gene>
    <name evidence="4" type="ORF">Ae201684_009221</name>
</gene>
<keyword evidence="2" id="KW-0812">Transmembrane</keyword>
<dbReference type="VEuPathDB" id="FungiDB:AeMF1_009571"/>
<feature type="region of interest" description="Disordered" evidence="1">
    <location>
        <begin position="99"/>
        <end position="137"/>
    </location>
</feature>
<comment type="caution">
    <text evidence="4">The sequence shown here is derived from an EMBL/GenBank/DDBJ whole genome shotgun (WGS) entry which is preliminary data.</text>
</comment>
<evidence type="ECO:0000313" key="4">
    <source>
        <dbReference type="EMBL" id="KAF0734049.1"/>
    </source>
</evidence>
<protein>
    <recommendedName>
        <fullName evidence="3">Protein kinase domain-containing protein</fullName>
    </recommendedName>
</protein>
<dbReference type="EMBL" id="VJMJ01000118">
    <property type="protein sequence ID" value="KAF0734049.1"/>
    <property type="molecule type" value="Genomic_DNA"/>
</dbReference>
<dbReference type="GO" id="GO:0004674">
    <property type="term" value="F:protein serine/threonine kinase activity"/>
    <property type="evidence" value="ECO:0007669"/>
    <property type="project" value="TreeGrafter"/>
</dbReference>
<dbReference type="PROSITE" id="PS50011">
    <property type="entry name" value="PROTEIN_KINASE_DOM"/>
    <property type="match status" value="1"/>
</dbReference>
<dbReference type="InterPro" id="IPR000719">
    <property type="entry name" value="Prot_kinase_dom"/>
</dbReference>
<dbReference type="SUPFAM" id="SSF56112">
    <property type="entry name" value="Protein kinase-like (PK-like)"/>
    <property type="match status" value="1"/>
</dbReference>
<feature type="domain" description="Protein kinase" evidence="3">
    <location>
        <begin position="217"/>
        <end position="479"/>
    </location>
</feature>
<keyword evidence="2" id="KW-1133">Transmembrane helix</keyword>
<dbReference type="InterPro" id="IPR051681">
    <property type="entry name" value="Ser/Thr_Kinases-Pseudokinases"/>
</dbReference>
<dbReference type="PANTHER" id="PTHR44329:SF214">
    <property type="entry name" value="PROTEIN KINASE DOMAIN-CONTAINING PROTEIN"/>
    <property type="match status" value="1"/>
</dbReference>
<dbReference type="PANTHER" id="PTHR44329">
    <property type="entry name" value="SERINE/THREONINE-PROTEIN KINASE TNNI3K-RELATED"/>
    <property type="match status" value="1"/>
</dbReference>
<keyword evidence="2" id="KW-0472">Membrane</keyword>
<organism evidence="4 5">
    <name type="scientific">Aphanomyces euteiches</name>
    <dbReference type="NCBI Taxonomy" id="100861"/>
    <lineage>
        <taxon>Eukaryota</taxon>
        <taxon>Sar</taxon>
        <taxon>Stramenopiles</taxon>
        <taxon>Oomycota</taxon>
        <taxon>Saprolegniomycetes</taxon>
        <taxon>Saprolegniales</taxon>
        <taxon>Verrucalvaceae</taxon>
        <taxon>Aphanomyces</taxon>
    </lineage>
</organism>